<dbReference type="PANTHER" id="PTHR48104">
    <property type="entry name" value="METACASPASE-4"/>
    <property type="match status" value="1"/>
</dbReference>
<dbReference type="Pfam" id="PF00656">
    <property type="entry name" value="Peptidase_C14"/>
    <property type="match status" value="1"/>
</dbReference>
<feature type="domain" description="Peptidase C14 caspase" evidence="1">
    <location>
        <begin position="18"/>
        <end position="263"/>
    </location>
</feature>
<evidence type="ECO:0000259" key="2">
    <source>
        <dbReference type="Pfam" id="PF19955"/>
    </source>
</evidence>
<reference evidence="3 4" key="1">
    <citation type="submission" date="2017-11" db="EMBL/GenBank/DDBJ databases">
        <title>Genome sequencing of a diverse group of Pseudomonas species.</title>
        <authorList>
            <person name="Loper J."/>
        </authorList>
    </citation>
    <scope>NUCLEOTIDE SEQUENCE [LARGE SCALE GENOMIC DNA]</scope>
    <source>
        <strain evidence="3 4">LMG 25716</strain>
    </source>
</reference>
<dbReference type="SUPFAM" id="SSF52129">
    <property type="entry name" value="Caspase-like"/>
    <property type="match status" value="1"/>
</dbReference>
<dbReference type="Pfam" id="PF19955">
    <property type="entry name" value="EAD1"/>
    <property type="match status" value="1"/>
</dbReference>
<dbReference type="RefSeq" id="WP_100846718.1">
    <property type="nucleotide sequence ID" value="NZ_PHHE01000001.1"/>
</dbReference>
<feature type="domain" description="Effector-associated" evidence="2">
    <location>
        <begin position="282"/>
        <end position="367"/>
    </location>
</feature>
<accession>A0ABX4Q0A6</accession>
<dbReference type="InterPro" id="IPR011600">
    <property type="entry name" value="Pept_C14_caspase"/>
</dbReference>
<dbReference type="Gene3D" id="3.40.50.1460">
    <property type="match status" value="1"/>
</dbReference>
<evidence type="ECO:0000313" key="3">
    <source>
        <dbReference type="EMBL" id="PKA70207.1"/>
    </source>
</evidence>
<dbReference type="InterPro" id="IPR029030">
    <property type="entry name" value="Caspase-like_dom_sf"/>
</dbReference>
<name>A0ABX4Q0A6_9PSED</name>
<sequence length="369" mass="39813">MDEHEQIELTKGAGFSSGHALIIAISNYPKVRPLPAAVLNDARDMFATLTSPSHCGFDPANVRVLVDSQATLEAIRRELDGLAKRATLDDTVMIFFSGHGARFDDSADAASALIPVDCDPENFSASTLPEAEFSSALARIKARRLVVFIDACHSGASTSFKDINDTPAALGFSEKSLARLAEGAGRVLVASSRASEFSLVLGGARNSLFTEHLLGALRGEARTHGDGLIRVFEVFNYVAEKVRMAAPGQQHPIFKASDLEDNFPIALDCGGAKNIAYIGSYSLDHEIWRQLEEIFCDLYPAGPQDQEIWLRAGGDTSRLRLTGSGRANWFTALRTMRQGGGGSGINQASLIKAALEEFPHHQELIQLQG</sequence>
<dbReference type="PANTHER" id="PTHR48104:SF30">
    <property type="entry name" value="METACASPASE-1"/>
    <property type="match status" value="1"/>
</dbReference>
<dbReference type="InterPro" id="IPR050452">
    <property type="entry name" value="Metacaspase"/>
</dbReference>
<proteinExistence type="predicted"/>
<comment type="caution">
    <text evidence="3">The sequence shown here is derived from an EMBL/GenBank/DDBJ whole genome shotgun (WGS) entry which is preliminary data.</text>
</comment>
<organism evidence="3 4">
    <name type="scientific">Pseudomonas baetica</name>
    <dbReference type="NCBI Taxonomy" id="674054"/>
    <lineage>
        <taxon>Bacteria</taxon>
        <taxon>Pseudomonadati</taxon>
        <taxon>Pseudomonadota</taxon>
        <taxon>Gammaproteobacteria</taxon>
        <taxon>Pseudomonadales</taxon>
        <taxon>Pseudomonadaceae</taxon>
        <taxon>Pseudomonas</taxon>
    </lineage>
</organism>
<protein>
    <submittedName>
        <fullName evidence="3">Caspase domain-containing protein</fullName>
    </submittedName>
</protein>
<keyword evidence="4" id="KW-1185">Reference proteome</keyword>
<dbReference type="InterPro" id="IPR045430">
    <property type="entry name" value="EAD1"/>
</dbReference>
<evidence type="ECO:0000259" key="1">
    <source>
        <dbReference type="Pfam" id="PF00656"/>
    </source>
</evidence>
<dbReference type="Proteomes" id="UP000232455">
    <property type="component" value="Unassembled WGS sequence"/>
</dbReference>
<dbReference type="EMBL" id="PHHE01000001">
    <property type="protein sequence ID" value="PKA70207.1"/>
    <property type="molecule type" value="Genomic_DNA"/>
</dbReference>
<evidence type="ECO:0000313" key="4">
    <source>
        <dbReference type="Proteomes" id="UP000232455"/>
    </source>
</evidence>
<gene>
    <name evidence="3" type="ORF">ATI02_3097</name>
</gene>